<keyword evidence="3" id="KW-1185">Reference proteome</keyword>
<protein>
    <submittedName>
        <fullName evidence="2">Uncharacterized protein</fullName>
    </submittedName>
</protein>
<accession>A0A4R8QNE2</accession>
<feature type="compositionally biased region" description="Low complexity" evidence="1">
    <location>
        <begin position="120"/>
        <end position="131"/>
    </location>
</feature>
<evidence type="ECO:0000313" key="3">
    <source>
        <dbReference type="Proteomes" id="UP000295703"/>
    </source>
</evidence>
<comment type="caution">
    <text evidence="2">The sequence shown here is derived from an EMBL/GenBank/DDBJ whole genome shotgun (WGS) entry which is preliminary data.</text>
</comment>
<dbReference type="CDD" id="cd00065">
    <property type="entry name" value="FYVE_like_SF"/>
    <property type="match status" value="1"/>
</dbReference>
<dbReference type="STRING" id="5466.A0A4R8QNE2"/>
<sequence>MFADFGIACPSGWLSDNEEEEDLSLHQDGTNSIPTRIVFICHSCGDEVTTRTFCPNCGHSVCPQCSKVVLDADDNLEDTEEIAREIVASEGVKKRGSDSAPASPETRLSSPPEWLSPAESSSTTQSKTVSKQTEDTTQTNIPSIRRKSPHSDSVIEWPKLKKVSRETPATPVRSPLPWMQRPLRRVQKEENIGQQVQGQETASEIEACRAQLRNISAPSEGDESARLSPPKATRLEEVKTTTSRTLHSKSETVTETSRTMQETEFISEPKTSEEGSVRYTGKGKETMAQVPDDLEVLSPIPIMTSNHTCSWRERYHDLAAEVRQLKAEISSREASEEPRLADVGVNVDRRDGKHLGIEGLTVILHLKGKDDLVIKADLTQASSSEF</sequence>
<feature type="region of interest" description="Disordered" evidence="1">
    <location>
        <begin position="214"/>
        <end position="277"/>
    </location>
</feature>
<dbReference type="InterPro" id="IPR011011">
    <property type="entry name" value="Znf_FYVE_PHD"/>
</dbReference>
<name>A0A4R8QNE2_COLTR</name>
<reference evidence="2 3" key="1">
    <citation type="submission" date="2018-12" db="EMBL/GenBank/DDBJ databases">
        <title>Genome sequence and assembly of Colletotrichum trifolii.</title>
        <authorList>
            <person name="Gan P."/>
            <person name="Shirasu K."/>
        </authorList>
    </citation>
    <scope>NUCLEOTIDE SEQUENCE [LARGE SCALE GENOMIC DNA]</scope>
    <source>
        <strain evidence="2 3">543-2</strain>
    </source>
</reference>
<dbReference type="Proteomes" id="UP000295703">
    <property type="component" value="Unassembled WGS sequence"/>
</dbReference>
<proteinExistence type="predicted"/>
<feature type="compositionally biased region" description="Polar residues" evidence="1">
    <location>
        <begin position="240"/>
        <end position="264"/>
    </location>
</feature>
<evidence type="ECO:0000313" key="2">
    <source>
        <dbReference type="EMBL" id="TDZ35753.1"/>
    </source>
</evidence>
<feature type="region of interest" description="Disordered" evidence="1">
    <location>
        <begin position="87"/>
        <end position="176"/>
    </location>
</feature>
<gene>
    <name evidence="2" type="ORF">CTRI78_v011442</name>
</gene>
<dbReference type="AlphaFoldDB" id="A0A4R8QNE2"/>
<dbReference type="SUPFAM" id="SSF57903">
    <property type="entry name" value="FYVE/PHD zinc finger"/>
    <property type="match status" value="1"/>
</dbReference>
<evidence type="ECO:0000256" key="1">
    <source>
        <dbReference type="SAM" id="MobiDB-lite"/>
    </source>
</evidence>
<organism evidence="2 3">
    <name type="scientific">Colletotrichum trifolii</name>
    <dbReference type="NCBI Taxonomy" id="5466"/>
    <lineage>
        <taxon>Eukaryota</taxon>
        <taxon>Fungi</taxon>
        <taxon>Dikarya</taxon>
        <taxon>Ascomycota</taxon>
        <taxon>Pezizomycotina</taxon>
        <taxon>Sordariomycetes</taxon>
        <taxon>Hypocreomycetidae</taxon>
        <taxon>Glomerellales</taxon>
        <taxon>Glomerellaceae</taxon>
        <taxon>Colletotrichum</taxon>
        <taxon>Colletotrichum orbiculare species complex</taxon>
    </lineage>
</organism>
<dbReference type="EMBL" id="RYZW01000298">
    <property type="protein sequence ID" value="TDZ35753.1"/>
    <property type="molecule type" value="Genomic_DNA"/>
</dbReference>